<evidence type="ECO:0000256" key="5">
    <source>
        <dbReference type="ARBA" id="ARBA00023002"/>
    </source>
</evidence>
<dbReference type="Gene3D" id="3.40.50.80">
    <property type="entry name" value="Nucleotide-binding domain of ferredoxin-NADP reductase (FNR) module"/>
    <property type="match status" value="1"/>
</dbReference>
<keyword evidence="6" id="KW-0406">Ion transport</keyword>
<keyword evidence="4 8" id="KW-1133">Transmembrane helix</keyword>
<evidence type="ECO:0000259" key="9">
    <source>
        <dbReference type="Pfam" id="PF01794"/>
    </source>
</evidence>
<keyword evidence="3" id="KW-0249">Electron transport</keyword>
<dbReference type="PRINTS" id="PR00466">
    <property type="entry name" value="GP91PHOX"/>
</dbReference>
<dbReference type="EMBL" id="MBFS01003481">
    <property type="protein sequence ID" value="PVU86454.1"/>
    <property type="molecule type" value="Genomic_DNA"/>
</dbReference>
<dbReference type="OrthoDB" id="10006946at2759"/>
<comment type="caution">
    <text evidence="12">The sequence shown here is derived from an EMBL/GenBank/DDBJ whole genome shotgun (WGS) entry which is preliminary data.</text>
</comment>
<dbReference type="InterPro" id="IPR000778">
    <property type="entry name" value="Cyt_b245_heavy_chain"/>
</dbReference>
<dbReference type="SUPFAM" id="SSF52343">
    <property type="entry name" value="Ferredoxin reductase-like, C-terminal NADP-linked domain"/>
    <property type="match status" value="1"/>
</dbReference>
<dbReference type="Pfam" id="PF08030">
    <property type="entry name" value="NAD_binding_6"/>
    <property type="match status" value="1"/>
</dbReference>
<name>A0A2T9Y2H2_9FUNG</name>
<organism evidence="12 13">
    <name type="scientific">Smittium megazygosporum</name>
    <dbReference type="NCBI Taxonomy" id="133381"/>
    <lineage>
        <taxon>Eukaryota</taxon>
        <taxon>Fungi</taxon>
        <taxon>Fungi incertae sedis</taxon>
        <taxon>Zoopagomycota</taxon>
        <taxon>Kickxellomycotina</taxon>
        <taxon>Harpellomycetes</taxon>
        <taxon>Harpellales</taxon>
        <taxon>Legeriomycetaceae</taxon>
        <taxon>Smittium</taxon>
    </lineage>
</organism>
<dbReference type="GO" id="GO:0016491">
    <property type="term" value="F:oxidoreductase activity"/>
    <property type="evidence" value="ECO:0007669"/>
    <property type="project" value="UniProtKB-KW"/>
</dbReference>
<keyword evidence="2 8" id="KW-0812">Transmembrane</keyword>
<keyword evidence="6" id="KW-0813">Transport</keyword>
<dbReference type="AlphaFoldDB" id="A0A2T9Y2H2"/>
<evidence type="ECO:0000256" key="1">
    <source>
        <dbReference type="ARBA" id="ARBA00004141"/>
    </source>
</evidence>
<dbReference type="GO" id="GO:0005886">
    <property type="term" value="C:plasma membrane"/>
    <property type="evidence" value="ECO:0007669"/>
    <property type="project" value="TreeGrafter"/>
</dbReference>
<dbReference type="InterPro" id="IPR050369">
    <property type="entry name" value="RBOH/FRE"/>
</dbReference>
<evidence type="ECO:0000256" key="4">
    <source>
        <dbReference type="ARBA" id="ARBA00022989"/>
    </source>
</evidence>
<keyword evidence="13" id="KW-1185">Reference proteome</keyword>
<sequence length="397" mass="45735">MLFYVHNRFNLKDKGSPDELISATDSMLVTGIIIIALLLPLLLTSIPPIRRRFFELFYYTHHLFILIIIISFVHAGGEAFWVVSIIIYVVNKVLNFLSIEKYKCDKIKVEIVSNNFMKLQFPNRFTKSSLDIVDMGSVAPSQYLYVCCPQLSIFQWHPFDISDSQPPNSPYTTLIISTQGSWTQKLYSLMLESQSIQSDSPNTVVQPNQSNQIPLEFTLWTSRKIATPLSYIFENNVAILIAGGVGISPVLSIIRAHLDNKNEKHKNYHLKYIHVVWMHRSAKQLDLLKDFLNSLDPEDNLSFVSFSLYHTSTRDISSHEKFFTCQNFPNLQIPIEYGRPDIFSVYQTIISYYESNTKIGISAIGSEILTKHAKRMAVKWRLHNIFRFNVGYYKAVL</sequence>
<dbReference type="InterPro" id="IPR039261">
    <property type="entry name" value="FNR_nucleotide-bd"/>
</dbReference>
<gene>
    <name evidence="12" type="ORF">BB560_006710</name>
</gene>
<dbReference type="CDD" id="cd06186">
    <property type="entry name" value="NOX_Duox_like_FAD_NADP"/>
    <property type="match status" value="1"/>
</dbReference>
<evidence type="ECO:0000256" key="2">
    <source>
        <dbReference type="ARBA" id="ARBA00022692"/>
    </source>
</evidence>
<dbReference type="STRING" id="133381.A0A2T9Y2H2"/>
<proteinExistence type="predicted"/>
<dbReference type="InterPro" id="IPR013112">
    <property type="entry name" value="FAD-bd_8"/>
</dbReference>
<evidence type="ECO:0000256" key="3">
    <source>
        <dbReference type="ARBA" id="ARBA00022982"/>
    </source>
</evidence>
<dbReference type="PANTHER" id="PTHR11972">
    <property type="entry name" value="NADPH OXIDASE"/>
    <property type="match status" value="1"/>
</dbReference>
<feature type="domain" description="Ferric oxidoreductase" evidence="9">
    <location>
        <begin position="23"/>
        <end position="71"/>
    </location>
</feature>
<evidence type="ECO:0000313" key="13">
    <source>
        <dbReference type="Proteomes" id="UP000245609"/>
    </source>
</evidence>
<feature type="transmembrane region" description="Helical" evidence="8">
    <location>
        <begin position="20"/>
        <end position="44"/>
    </location>
</feature>
<feature type="transmembrane region" description="Helical" evidence="8">
    <location>
        <begin position="56"/>
        <end position="73"/>
    </location>
</feature>
<evidence type="ECO:0000259" key="10">
    <source>
        <dbReference type="Pfam" id="PF08022"/>
    </source>
</evidence>
<reference evidence="12 13" key="1">
    <citation type="journal article" date="2018" name="MBio">
        <title>Comparative Genomics Reveals the Core Gene Toolbox for the Fungus-Insect Symbiosis.</title>
        <authorList>
            <person name="Wang Y."/>
            <person name="Stata M."/>
            <person name="Wang W."/>
            <person name="Stajich J.E."/>
            <person name="White M.M."/>
            <person name="Moncalvo J.M."/>
        </authorList>
    </citation>
    <scope>NUCLEOTIDE SEQUENCE [LARGE SCALE GENOMIC DNA]</scope>
    <source>
        <strain evidence="12 13">SC-DP-2</strain>
    </source>
</reference>
<feature type="domain" description="FAD-binding 8" evidence="10">
    <location>
        <begin position="104"/>
        <end position="197"/>
    </location>
</feature>
<dbReference type="Pfam" id="PF08022">
    <property type="entry name" value="FAD_binding_8"/>
    <property type="match status" value="1"/>
</dbReference>
<dbReference type="Pfam" id="PF01794">
    <property type="entry name" value="Ferric_reduct"/>
    <property type="match status" value="1"/>
</dbReference>
<keyword evidence="7 8" id="KW-0472">Membrane</keyword>
<evidence type="ECO:0000313" key="12">
    <source>
        <dbReference type="EMBL" id="PVU86454.1"/>
    </source>
</evidence>
<evidence type="ECO:0000256" key="7">
    <source>
        <dbReference type="ARBA" id="ARBA00023136"/>
    </source>
</evidence>
<comment type="subcellular location">
    <subcellularLocation>
        <location evidence="1">Membrane</location>
        <topology evidence="1">Multi-pass membrane protein</topology>
    </subcellularLocation>
</comment>
<dbReference type="InterPro" id="IPR013121">
    <property type="entry name" value="Fe_red_NAD-bd_6"/>
</dbReference>
<evidence type="ECO:0000259" key="11">
    <source>
        <dbReference type="Pfam" id="PF08030"/>
    </source>
</evidence>
<dbReference type="Proteomes" id="UP000245609">
    <property type="component" value="Unassembled WGS sequence"/>
</dbReference>
<protein>
    <recommendedName>
        <fullName evidence="14">FAD-binding FR-type domain-containing protein</fullName>
    </recommendedName>
</protein>
<dbReference type="GO" id="GO:0006811">
    <property type="term" value="P:monoatomic ion transport"/>
    <property type="evidence" value="ECO:0007669"/>
    <property type="project" value="UniProtKB-KW"/>
</dbReference>
<dbReference type="InterPro" id="IPR013130">
    <property type="entry name" value="Fe3_Rdtase_TM_dom"/>
</dbReference>
<feature type="transmembrane region" description="Helical" evidence="8">
    <location>
        <begin position="79"/>
        <end position="98"/>
    </location>
</feature>
<evidence type="ECO:0000256" key="6">
    <source>
        <dbReference type="ARBA" id="ARBA00023065"/>
    </source>
</evidence>
<evidence type="ECO:0008006" key="14">
    <source>
        <dbReference type="Google" id="ProtNLM"/>
    </source>
</evidence>
<accession>A0A2T9Y2H2</accession>
<evidence type="ECO:0000256" key="8">
    <source>
        <dbReference type="SAM" id="Phobius"/>
    </source>
</evidence>
<feature type="domain" description="Ferric reductase NAD binding" evidence="11">
    <location>
        <begin position="239"/>
        <end position="377"/>
    </location>
</feature>
<keyword evidence="5" id="KW-0560">Oxidoreductase</keyword>